<proteinExistence type="predicted"/>
<dbReference type="SUPFAM" id="SSF69279">
    <property type="entry name" value="Phage tail proteins"/>
    <property type="match status" value="1"/>
</dbReference>
<dbReference type="Pfam" id="PF05954">
    <property type="entry name" value="Phage_GPD"/>
    <property type="match status" value="1"/>
</dbReference>
<dbReference type="EMBL" id="VCIZ01000015">
    <property type="protein sequence ID" value="TSP10561.1"/>
    <property type="molecule type" value="Genomic_DNA"/>
</dbReference>
<protein>
    <submittedName>
        <fullName evidence="1">Type VI secretion system tip protein VgrG</fullName>
    </submittedName>
</protein>
<organism evidence="1 2">
    <name type="scientific">Cupriavidus campinensis</name>
    <dbReference type="NCBI Taxonomy" id="151783"/>
    <lineage>
        <taxon>Bacteria</taxon>
        <taxon>Pseudomonadati</taxon>
        <taxon>Pseudomonadota</taxon>
        <taxon>Betaproteobacteria</taxon>
        <taxon>Burkholderiales</taxon>
        <taxon>Burkholderiaceae</taxon>
        <taxon>Cupriavidus</taxon>
    </lineage>
</organism>
<evidence type="ECO:0000313" key="1">
    <source>
        <dbReference type="EMBL" id="TSP10561.1"/>
    </source>
</evidence>
<dbReference type="RefSeq" id="WP_222104640.1">
    <property type="nucleotide sequence ID" value="NZ_VCIZ01000015.1"/>
</dbReference>
<accession>A0ABY3EHZ8</accession>
<name>A0ABY3EHZ8_9BURK</name>
<dbReference type="Gene3D" id="2.30.110.50">
    <property type="match status" value="1"/>
</dbReference>
<sequence>MGGFSDGVETRGNQLLAQLHGQQSYFLSVPGAANGLSVVSFKAVERLGDPYEITIQLTHPVELDRADYLGKPATFIIDPGDESTPRTFAGFISCFSKTAQTQDFHAYEMVVEPLVARLRLTRSTRIYQQKTAPQIIEAILRRHELVGHQFSFRLRR</sequence>
<comment type="caution">
    <text evidence="1">The sequence shown here is derived from an EMBL/GenBank/DDBJ whole genome shotgun (WGS) entry which is preliminary data.</text>
</comment>
<feature type="non-terminal residue" evidence="1">
    <location>
        <position position="156"/>
    </location>
</feature>
<gene>
    <name evidence="1" type="ORF">FGG12_22560</name>
</gene>
<evidence type="ECO:0000313" key="2">
    <source>
        <dbReference type="Proteomes" id="UP000318943"/>
    </source>
</evidence>
<reference evidence="1 2" key="1">
    <citation type="submission" date="2019-05" db="EMBL/GenBank/DDBJ databases">
        <title>Whole genome sequence analysis of Cupriavidus campinensis S14E4C strain.</title>
        <authorList>
            <person name="Abbaszade G."/>
            <person name="Szabo A."/>
            <person name="Toumi M."/>
            <person name="Toth E."/>
        </authorList>
    </citation>
    <scope>NUCLEOTIDE SEQUENCE [LARGE SCALE GENOMIC DNA]</scope>
    <source>
        <strain evidence="1 2">S14E4C</strain>
    </source>
</reference>
<dbReference type="Proteomes" id="UP000318943">
    <property type="component" value="Unassembled WGS sequence"/>
</dbReference>
<keyword evidence="2" id="KW-1185">Reference proteome</keyword>